<dbReference type="AlphaFoldDB" id="A0A2T0FDV2"/>
<dbReference type="Pfam" id="PF00004">
    <property type="entry name" value="AAA"/>
    <property type="match status" value="1"/>
</dbReference>
<dbReference type="Proteomes" id="UP000238350">
    <property type="component" value="Unassembled WGS sequence"/>
</dbReference>
<evidence type="ECO:0000256" key="2">
    <source>
        <dbReference type="SAM" id="MobiDB-lite"/>
    </source>
</evidence>
<dbReference type="GO" id="GO:0003688">
    <property type="term" value="F:DNA replication origin binding"/>
    <property type="evidence" value="ECO:0007669"/>
    <property type="project" value="TreeGrafter"/>
</dbReference>
<dbReference type="InterPro" id="IPR050311">
    <property type="entry name" value="ORC1/CDC6"/>
</dbReference>
<dbReference type="STRING" id="45607.A0A2T0FDV2"/>
<dbReference type="GO" id="GO:0005634">
    <property type="term" value="C:nucleus"/>
    <property type="evidence" value="ECO:0007669"/>
    <property type="project" value="TreeGrafter"/>
</dbReference>
<feature type="region of interest" description="Disordered" evidence="2">
    <location>
        <begin position="34"/>
        <end position="69"/>
    </location>
</feature>
<dbReference type="InterPro" id="IPR027417">
    <property type="entry name" value="P-loop_NTPase"/>
</dbReference>
<evidence type="ECO:0000259" key="3">
    <source>
        <dbReference type="SMART" id="SM00382"/>
    </source>
</evidence>
<dbReference type="OrthoDB" id="1926878at2759"/>
<dbReference type="InterPro" id="IPR003593">
    <property type="entry name" value="AAA+_ATPase"/>
</dbReference>
<dbReference type="GO" id="GO:0006270">
    <property type="term" value="P:DNA replication initiation"/>
    <property type="evidence" value="ECO:0007669"/>
    <property type="project" value="TreeGrafter"/>
</dbReference>
<dbReference type="Gene3D" id="3.40.50.300">
    <property type="entry name" value="P-loop containing nucleotide triphosphate hydrolases"/>
    <property type="match status" value="1"/>
</dbReference>
<evidence type="ECO:0000256" key="1">
    <source>
        <dbReference type="ARBA" id="ARBA00022705"/>
    </source>
</evidence>
<dbReference type="CDD" id="cd00009">
    <property type="entry name" value="AAA"/>
    <property type="match status" value="1"/>
</dbReference>
<dbReference type="PANTHER" id="PTHR10763">
    <property type="entry name" value="CELL DIVISION CONTROL PROTEIN 6-RELATED"/>
    <property type="match status" value="1"/>
</dbReference>
<evidence type="ECO:0000313" key="4">
    <source>
        <dbReference type="EMBL" id="PRT53140.1"/>
    </source>
</evidence>
<sequence length="508" mass="55983">MHNPIRMILSASAGKLVFISMPTPVRKVRRRDPVRALTPSTDGPNFEPVKEVVDSTSPATPRKRKASEMELFTPPSTPSAFLVGKALFQRGSQTRQVIGRSSEREKISAFLAPRLKNHTGGALYLSGLPGTGKTALVTEILAELDAECASINCMVLDKPDQVFGLIGKEFGLFERRSNPSKERAITELNHLFFGKNNKNYVLVLDELDHLMTTDQEVLFKLFEWACQVGSSFIVVGIANAIDLTDRFLPRLQAHKLTPQVVPFAPYSADDIQEIIKSRLQTLRPGDADIPLMHPAAIRICAAKTAANSGDLRRAFDICRRCIELVEEEELKRGGSFSEFDVHLAPKVTVQHVAKVCVEGFGGVRPAERAKDLNLQQKAVLLVVVMSERRIAGQQANLTVNQVYANYSAECEHNKTFASLQFPEFLQVLAALEASGLATVTGMCHKKGLGTTERVRKSRGGGGASNARGTEGYREEYGLRRISSRVPLMDIVTALSDSDPLRRLIDEYL</sequence>
<keyword evidence="1" id="KW-0235">DNA replication</keyword>
<dbReference type="GeneID" id="36514509"/>
<dbReference type="GO" id="GO:0016887">
    <property type="term" value="F:ATP hydrolysis activity"/>
    <property type="evidence" value="ECO:0007669"/>
    <property type="project" value="InterPro"/>
</dbReference>
<dbReference type="SMART" id="SM00382">
    <property type="entry name" value="AAA"/>
    <property type="match status" value="1"/>
</dbReference>
<dbReference type="RefSeq" id="XP_024663086.1">
    <property type="nucleotide sequence ID" value="XM_024807318.1"/>
</dbReference>
<dbReference type="EMBL" id="NDIQ01000001">
    <property type="protein sequence ID" value="PRT53140.1"/>
    <property type="molecule type" value="Genomic_DNA"/>
</dbReference>
<accession>A0A2T0FDV2</accession>
<dbReference type="PANTHER" id="PTHR10763:SF26">
    <property type="entry name" value="CELL DIVISION CONTROL PROTEIN 6 HOMOLOG"/>
    <property type="match status" value="1"/>
</dbReference>
<dbReference type="Pfam" id="PF09079">
    <property type="entry name" value="WHD_Cdc6"/>
    <property type="match status" value="1"/>
</dbReference>
<proteinExistence type="predicted"/>
<keyword evidence="5" id="KW-1185">Reference proteome</keyword>
<dbReference type="Pfam" id="PF22606">
    <property type="entry name" value="Cdc6-ORC-like_ATPase_lid"/>
    <property type="match status" value="1"/>
</dbReference>
<evidence type="ECO:0000313" key="5">
    <source>
        <dbReference type="Proteomes" id="UP000238350"/>
    </source>
</evidence>
<dbReference type="GO" id="GO:0033314">
    <property type="term" value="P:mitotic DNA replication checkpoint signaling"/>
    <property type="evidence" value="ECO:0007669"/>
    <property type="project" value="TreeGrafter"/>
</dbReference>
<comment type="caution">
    <text evidence="4">The sequence shown here is derived from an EMBL/GenBank/DDBJ whole genome shotgun (WGS) entry which is preliminary data.</text>
</comment>
<dbReference type="InterPro" id="IPR015163">
    <property type="entry name" value="Cdc6_C"/>
</dbReference>
<reference evidence="4 5" key="1">
    <citation type="submission" date="2017-04" db="EMBL/GenBank/DDBJ databases">
        <title>Genome sequencing of [Candida] sorbophila.</title>
        <authorList>
            <person name="Ahn J.O."/>
        </authorList>
    </citation>
    <scope>NUCLEOTIDE SEQUENCE [LARGE SCALE GENOMIC DNA]</scope>
    <source>
        <strain evidence="4 5">DS02</strain>
    </source>
</reference>
<feature type="region of interest" description="Disordered" evidence="2">
    <location>
        <begin position="450"/>
        <end position="469"/>
    </location>
</feature>
<dbReference type="GO" id="GO:0005524">
    <property type="term" value="F:ATP binding"/>
    <property type="evidence" value="ECO:0007669"/>
    <property type="project" value="InterPro"/>
</dbReference>
<keyword evidence="4" id="KW-0131">Cell cycle</keyword>
<dbReference type="InterPro" id="IPR003959">
    <property type="entry name" value="ATPase_AAA_core"/>
</dbReference>
<dbReference type="SUPFAM" id="SSF52540">
    <property type="entry name" value="P-loop containing nucleoside triphosphate hydrolases"/>
    <property type="match status" value="1"/>
</dbReference>
<protein>
    <submittedName>
        <fullName evidence="4">Cell division control protein 18</fullName>
    </submittedName>
</protein>
<name>A0A2T0FDV2_9ASCO</name>
<organism evidence="4 5">
    <name type="scientific">Wickerhamiella sorbophila</name>
    <dbReference type="NCBI Taxonomy" id="45607"/>
    <lineage>
        <taxon>Eukaryota</taxon>
        <taxon>Fungi</taxon>
        <taxon>Dikarya</taxon>
        <taxon>Ascomycota</taxon>
        <taxon>Saccharomycotina</taxon>
        <taxon>Dipodascomycetes</taxon>
        <taxon>Dipodascales</taxon>
        <taxon>Trichomonascaceae</taxon>
        <taxon>Wickerhamiella</taxon>
    </lineage>
</organism>
<keyword evidence="4" id="KW-0132">Cell division</keyword>
<feature type="domain" description="AAA+ ATPase" evidence="3">
    <location>
        <begin position="119"/>
        <end position="257"/>
    </location>
</feature>
<dbReference type="InterPro" id="IPR054425">
    <property type="entry name" value="Cdc6_ORC1-like_ATPase_lid"/>
</dbReference>
<dbReference type="GO" id="GO:0051301">
    <property type="term" value="P:cell division"/>
    <property type="evidence" value="ECO:0007669"/>
    <property type="project" value="UniProtKB-KW"/>
</dbReference>
<dbReference type="Gene3D" id="1.10.8.60">
    <property type="match status" value="1"/>
</dbReference>
<gene>
    <name evidence="4" type="ORF">B9G98_00760</name>
</gene>